<dbReference type="EMBL" id="JAWDGP010005248">
    <property type="protein sequence ID" value="KAK3758660.1"/>
    <property type="molecule type" value="Genomic_DNA"/>
</dbReference>
<evidence type="ECO:0000313" key="2">
    <source>
        <dbReference type="Proteomes" id="UP001283361"/>
    </source>
</evidence>
<gene>
    <name evidence="1" type="ORF">RRG08_016629</name>
</gene>
<sequence length="139" mass="15334">MAKQALLHGASRLWRSKPCCMEPVGYGEASPVAWSQWVMAKQALLHGAIGYGKASPVAWSQWVMAKQALLHGASRLWRSKPCCMEPVGYGKAIPVAWSQAGCALLLRVESGQNIISPKESRYTTFTVRRVINYADVKED</sequence>
<comment type="caution">
    <text evidence="1">The sequence shown here is derived from an EMBL/GenBank/DDBJ whole genome shotgun (WGS) entry which is preliminary data.</text>
</comment>
<proteinExistence type="predicted"/>
<keyword evidence="2" id="KW-1185">Reference proteome</keyword>
<organism evidence="1 2">
    <name type="scientific">Elysia crispata</name>
    <name type="common">lettuce slug</name>
    <dbReference type="NCBI Taxonomy" id="231223"/>
    <lineage>
        <taxon>Eukaryota</taxon>
        <taxon>Metazoa</taxon>
        <taxon>Spiralia</taxon>
        <taxon>Lophotrochozoa</taxon>
        <taxon>Mollusca</taxon>
        <taxon>Gastropoda</taxon>
        <taxon>Heterobranchia</taxon>
        <taxon>Euthyneura</taxon>
        <taxon>Panpulmonata</taxon>
        <taxon>Sacoglossa</taxon>
        <taxon>Placobranchoidea</taxon>
        <taxon>Plakobranchidae</taxon>
        <taxon>Elysia</taxon>
    </lineage>
</organism>
<evidence type="ECO:0000313" key="1">
    <source>
        <dbReference type="EMBL" id="KAK3758660.1"/>
    </source>
</evidence>
<dbReference type="AlphaFoldDB" id="A0AAE0YX15"/>
<dbReference type="Proteomes" id="UP001283361">
    <property type="component" value="Unassembled WGS sequence"/>
</dbReference>
<accession>A0AAE0YX15</accession>
<name>A0AAE0YX15_9GAST</name>
<protein>
    <submittedName>
        <fullName evidence="1">Uncharacterized protein</fullName>
    </submittedName>
</protein>
<reference evidence="1" key="1">
    <citation type="journal article" date="2023" name="G3 (Bethesda)">
        <title>A reference genome for the long-term kleptoplast-retaining sea slug Elysia crispata morphotype clarki.</title>
        <authorList>
            <person name="Eastman K.E."/>
            <person name="Pendleton A.L."/>
            <person name="Shaikh M.A."/>
            <person name="Suttiyut T."/>
            <person name="Ogas R."/>
            <person name="Tomko P."/>
            <person name="Gavelis G."/>
            <person name="Widhalm J.R."/>
            <person name="Wisecaver J.H."/>
        </authorList>
    </citation>
    <scope>NUCLEOTIDE SEQUENCE</scope>
    <source>
        <strain evidence="1">ECLA1</strain>
    </source>
</reference>